<protein>
    <recommendedName>
        <fullName evidence="2 3">Small ribosomal subunit protein bS6</fullName>
    </recommendedName>
</protein>
<dbReference type="PANTHER" id="PTHR21011:SF1">
    <property type="entry name" value="SMALL RIBOSOMAL SUBUNIT PROTEIN BS6M"/>
    <property type="match status" value="1"/>
</dbReference>
<comment type="caution">
    <text evidence="4">The sequence shown here is derived from an EMBL/GenBank/DDBJ whole genome shotgun (WGS) entry which is preliminary data.</text>
</comment>
<organism evidence="4">
    <name type="scientific">candidate division WOR-3 bacterium</name>
    <dbReference type="NCBI Taxonomy" id="2052148"/>
    <lineage>
        <taxon>Bacteria</taxon>
        <taxon>Bacteria division WOR-3</taxon>
    </lineage>
</organism>
<dbReference type="Pfam" id="PF01250">
    <property type="entry name" value="Ribosomal_S6"/>
    <property type="match status" value="1"/>
</dbReference>
<dbReference type="GO" id="GO:1990904">
    <property type="term" value="C:ribonucleoprotein complex"/>
    <property type="evidence" value="ECO:0007669"/>
    <property type="project" value="UniProtKB-KW"/>
</dbReference>
<dbReference type="SUPFAM" id="SSF54995">
    <property type="entry name" value="Ribosomal protein S6"/>
    <property type="match status" value="1"/>
</dbReference>
<keyword evidence="3" id="KW-0694">RNA-binding</keyword>
<keyword evidence="3" id="KW-0687">Ribonucleoprotein</keyword>
<dbReference type="InterPro" id="IPR035980">
    <property type="entry name" value="Ribosomal_bS6_sf"/>
</dbReference>
<evidence type="ECO:0000256" key="3">
    <source>
        <dbReference type="HAMAP-Rule" id="MF_00360"/>
    </source>
</evidence>
<dbReference type="AlphaFoldDB" id="A0A7V4CHE6"/>
<dbReference type="InterPro" id="IPR014717">
    <property type="entry name" value="Transl_elong_EF1B/ribsomal_bS6"/>
</dbReference>
<dbReference type="GO" id="GO:0006412">
    <property type="term" value="P:translation"/>
    <property type="evidence" value="ECO:0007669"/>
    <property type="project" value="UniProtKB-UniRule"/>
</dbReference>
<dbReference type="CDD" id="cd00473">
    <property type="entry name" value="bS6"/>
    <property type="match status" value="1"/>
</dbReference>
<evidence type="ECO:0000256" key="2">
    <source>
        <dbReference type="ARBA" id="ARBA00035294"/>
    </source>
</evidence>
<dbReference type="InterPro" id="IPR020814">
    <property type="entry name" value="Ribosomal_S6_plastid/chlpt"/>
</dbReference>
<dbReference type="NCBIfam" id="TIGR00166">
    <property type="entry name" value="S6"/>
    <property type="match status" value="1"/>
</dbReference>
<reference evidence="4" key="1">
    <citation type="journal article" date="2020" name="mSystems">
        <title>Genome- and Community-Level Interaction Insights into Carbon Utilization and Element Cycling Functions of Hydrothermarchaeota in Hydrothermal Sediment.</title>
        <authorList>
            <person name="Zhou Z."/>
            <person name="Liu Y."/>
            <person name="Xu W."/>
            <person name="Pan J."/>
            <person name="Luo Z.H."/>
            <person name="Li M."/>
        </authorList>
    </citation>
    <scope>NUCLEOTIDE SEQUENCE [LARGE SCALE GENOMIC DNA]</scope>
    <source>
        <strain evidence="4">SpSt-655</strain>
    </source>
</reference>
<sequence>MKNHNKYECVIILSEKMNEEEINKIDNDLKNIFKNCGADNIVLDKKEKKKFAYPIKKLEYGYYLFYKFESPPDTVDKIKESIKHNENILRSYFINYGRD</sequence>
<keyword evidence="3" id="KW-0699">rRNA-binding</keyword>
<gene>
    <name evidence="3 4" type="primary">rpsF</name>
    <name evidence="4" type="ORF">ENU28_01290</name>
</gene>
<dbReference type="PANTHER" id="PTHR21011">
    <property type="entry name" value="MITOCHONDRIAL 28S RIBOSOMAL PROTEIN S6"/>
    <property type="match status" value="1"/>
</dbReference>
<dbReference type="GO" id="GO:0003735">
    <property type="term" value="F:structural constituent of ribosome"/>
    <property type="evidence" value="ECO:0007669"/>
    <property type="project" value="InterPro"/>
</dbReference>
<proteinExistence type="inferred from homology"/>
<dbReference type="InterPro" id="IPR000529">
    <property type="entry name" value="Ribosomal_bS6"/>
</dbReference>
<dbReference type="EMBL" id="DTBX01000051">
    <property type="protein sequence ID" value="HGQ55082.1"/>
    <property type="molecule type" value="Genomic_DNA"/>
</dbReference>
<comment type="function">
    <text evidence="3">Binds together with bS18 to 16S ribosomal RNA.</text>
</comment>
<name>A0A7V4CHE6_UNCW3</name>
<dbReference type="HAMAP" id="MF_00360">
    <property type="entry name" value="Ribosomal_bS6"/>
    <property type="match status" value="1"/>
</dbReference>
<dbReference type="Gene3D" id="3.30.70.60">
    <property type="match status" value="1"/>
</dbReference>
<accession>A0A7V4CHE6</accession>
<keyword evidence="3 4" id="KW-0689">Ribosomal protein</keyword>
<dbReference type="GO" id="GO:0005737">
    <property type="term" value="C:cytoplasm"/>
    <property type="evidence" value="ECO:0007669"/>
    <property type="project" value="UniProtKB-ARBA"/>
</dbReference>
<evidence type="ECO:0000256" key="1">
    <source>
        <dbReference type="ARBA" id="ARBA00009512"/>
    </source>
</evidence>
<evidence type="ECO:0000313" key="4">
    <source>
        <dbReference type="EMBL" id="HGQ55082.1"/>
    </source>
</evidence>
<comment type="similarity">
    <text evidence="1 3">Belongs to the bacterial ribosomal protein bS6 family.</text>
</comment>
<dbReference type="GO" id="GO:0070181">
    <property type="term" value="F:small ribosomal subunit rRNA binding"/>
    <property type="evidence" value="ECO:0007669"/>
    <property type="project" value="TreeGrafter"/>
</dbReference>
<dbReference type="GO" id="GO:0005840">
    <property type="term" value="C:ribosome"/>
    <property type="evidence" value="ECO:0007669"/>
    <property type="project" value="UniProtKB-KW"/>
</dbReference>